<sequence>MKHECGKPPRYLCVYCNYKSVYKHDVQKHARRKHPNGDNAVIELYNTTGKHRKFDSGFLMMHETFGQLDSSDSSSSKKYPCPNPNCTSVFKEKRHLGTHINYHCGKPPRFQCPYCEYMSHMKCNVKTHCKKRHSDQEIWVVERYSSRVPGNFPCLNGNCGSAFKDELHLRKHLKTCGAPPRFKCTYCDHSSKWSSDMRKHVQVVHPGSEKAGTTV</sequence>
<dbReference type="SUPFAM" id="SSF57667">
    <property type="entry name" value="beta-beta-alpha zinc fingers"/>
    <property type="match status" value="1"/>
</dbReference>
<keyword evidence="4" id="KW-0862">Zinc</keyword>
<evidence type="ECO:0000256" key="3">
    <source>
        <dbReference type="ARBA" id="ARBA00022771"/>
    </source>
</evidence>
<gene>
    <name evidence="10" type="ORF">HICCMSTLAB_LOCUS8905</name>
</gene>
<evidence type="ECO:0000313" key="10">
    <source>
        <dbReference type="EMBL" id="CAG5097843.1"/>
    </source>
</evidence>
<dbReference type="Proteomes" id="UP000786811">
    <property type="component" value="Unassembled WGS sequence"/>
</dbReference>
<dbReference type="PANTHER" id="PTHR46179">
    <property type="entry name" value="ZINC FINGER PROTEIN"/>
    <property type="match status" value="1"/>
</dbReference>
<keyword evidence="5" id="KW-0805">Transcription regulation</keyword>
<dbReference type="GO" id="GO:0008270">
    <property type="term" value="F:zinc ion binding"/>
    <property type="evidence" value="ECO:0007669"/>
    <property type="project" value="UniProtKB-KW"/>
</dbReference>
<dbReference type="PROSITE" id="PS50157">
    <property type="entry name" value="ZINC_FINGER_C2H2_2"/>
    <property type="match status" value="2"/>
</dbReference>
<keyword evidence="11" id="KW-1185">Reference proteome</keyword>
<comment type="caution">
    <text evidence="10">The sequence shown here is derived from an EMBL/GenBank/DDBJ whole genome shotgun (WGS) entry which is preliminary data.</text>
</comment>
<evidence type="ECO:0000256" key="1">
    <source>
        <dbReference type="ARBA" id="ARBA00004123"/>
    </source>
</evidence>
<evidence type="ECO:0000256" key="6">
    <source>
        <dbReference type="ARBA" id="ARBA00023163"/>
    </source>
</evidence>
<evidence type="ECO:0000256" key="2">
    <source>
        <dbReference type="ARBA" id="ARBA00022723"/>
    </source>
</evidence>
<protein>
    <submittedName>
        <fullName evidence="10">Similar to Znf711: Zinc finger protein 711 (Mus musculus)</fullName>
    </submittedName>
</protein>
<keyword evidence="6" id="KW-0804">Transcription</keyword>
<evidence type="ECO:0000259" key="9">
    <source>
        <dbReference type="PROSITE" id="PS50157"/>
    </source>
</evidence>
<dbReference type="InterPro" id="IPR013087">
    <property type="entry name" value="Znf_C2H2_type"/>
</dbReference>
<name>A0A8J2HFM9_COTCN</name>
<dbReference type="OrthoDB" id="10004641at2759"/>
<keyword evidence="2" id="KW-0479">Metal-binding</keyword>
<evidence type="ECO:0000256" key="5">
    <source>
        <dbReference type="ARBA" id="ARBA00023015"/>
    </source>
</evidence>
<evidence type="ECO:0000256" key="4">
    <source>
        <dbReference type="ARBA" id="ARBA00022833"/>
    </source>
</evidence>
<dbReference type="InterPro" id="IPR051061">
    <property type="entry name" value="Zinc_finger_trans_reg"/>
</dbReference>
<feature type="domain" description="C2H2-type" evidence="9">
    <location>
        <begin position="79"/>
        <end position="108"/>
    </location>
</feature>
<dbReference type="PANTHER" id="PTHR46179:SF13">
    <property type="entry name" value="C2H2-TYPE DOMAIN-CONTAINING PROTEIN"/>
    <property type="match status" value="1"/>
</dbReference>
<dbReference type="SMART" id="SM00355">
    <property type="entry name" value="ZnF_C2H2"/>
    <property type="match status" value="5"/>
</dbReference>
<evidence type="ECO:0000256" key="7">
    <source>
        <dbReference type="ARBA" id="ARBA00023242"/>
    </source>
</evidence>
<dbReference type="Gene3D" id="3.30.160.60">
    <property type="entry name" value="Classic Zinc Finger"/>
    <property type="match status" value="2"/>
</dbReference>
<dbReference type="AlphaFoldDB" id="A0A8J2HFM9"/>
<evidence type="ECO:0000313" key="11">
    <source>
        <dbReference type="Proteomes" id="UP000786811"/>
    </source>
</evidence>
<dbReference type="GO" id="GO:0006357">
    <property type="term" value="P:regulation of transcription by RNA polymerase II"/>
    <property type="evidence" value="ECO:0007669"/>
    <property type="project" value="TreeGrafter"/>
</dbReference>
<proteinExistence type="predicted"/>
<reference evidence="10" key="1">
    <citation type="submission" date="2021-04" db="EMBL/GenBank/DDBJ databases">
        <authorList>
            <person name="Chebbi M.A.C M."/>
        </authorList>
    </citation>
    <scope>NUCLEOTIDE SEQUENCE</scope>
</reference>
<dbReference type="Pfam" id="PF13909">
    <property type="entry name" value="zf-H2C2_5"/>
    <property type="match status" value="1"/>
</dbReference>
<keyword evidence="7" id="KW-0539">Nucleus</keyword>
<keyword evidence="3 8" id="KW-0863">Zinc-finger</keyword>
<dbReference type="EMBL" id="CAJNRD030001121">
    <property type="protein sequence ID" value="CAG5097843.1"/>
    <property type="molecule type" value="Genomic_DNA"/>
</dbReference>
<dbReference type="InterPro" id="IPR036236">
    <property type="entry name" value="Znf_C2H2_sf"/>
</dbReference>
<feature type="domain" description="C2H2-type" evidence="9">
    <location>
        <begin position="182"/>
        <end position="210"/>
    </location>
</feature>
<comment type="subcellular location">
    <subcellularLocation>
        <location evidence="1">Nucleus</location>
    </subcellularLocation>
</comment>
<dbReference type="PROSITE" id="PS00028">
    <property type="entry name" value="ZINC_FINGER_C2H2_1"/>
    <property type="match status" value="1"/>
</dbReference>
<evidence type="ECO:0000256" key="8">
    <source>
        <dbReference type="PROSITE-ProRule" id="PRU00042"/>
    </source>
</evidence>
<organism evidence="10 11">
    <name type="scientific">Cotesia congregata</name>
    <name type="common">Parasitoid wasp</name>
    <name type="synonym">Apanteles congregatus</name>
    <dbReference type="NCBI Taxonomy" id="51543"/>
    <lineage>
        <taxon>Eukaryota</taxon>
        <taxon>Metazoa</taxon>
        <taxon>Ecdysozoa</taxon>
        <taxon>Arthropoda</taxon>
        <taxon>Hexapoda</taxon>
        <taxon>Insecta</taxon>
        <taxon>Pterygota</taxon>
        <taxon>Neoptera</taxon>
        <taxon>Endopterygota</taxon>
        <taxon>Hymenoptera</taxon>
        <taxon>Apocrita</taxon>
        <taxon>Ichneumonoidea</taxon>
        <taxon>Braconidae</taxon>
        <taxon>Microgastrinae</taxon>
        <taxon>Cotesia</taxon>
    </lineage>
</organism>
<dbReference type="GO" id="GO:0005634">
    <property type="term" value="C:nucleus"/>
    <property type="evidence" value="ECO:0007669"/>
    <property type="project" value="UniProtKB-SubCell"/>
</dbReference>
<accession>A0A8J2HFM9</accession>